<evidence type="ECO:0000313" key="2">
    <source>
        <dbReference type="Proteomes" id="UP001515480"/>
    </source>
</evidence>
<dbReference type="Proteomes" id="UP001515480">
    <property type="component" value="Unassembled WGS sequence"/>
</dbReference>
<comment type="caution">
    <text evidence="1">The sequence shown here is derived from an EMBL/GenBank/DDBJ whole genome shotgun (WGS) entry which is preliminary data.</text>
</comment>
<protein>
    <recommendedName>
        <fullName evidence="3">Chromo domain-containing protein</fullName>
    </recommendedName>
</protein>
<keyword evidence="2" id="KW-1185">Reference proteome</keyword>
<dbReference type="AlphaFoldDB" id="A0AB34JK35"/>
<organism evidence="1 2">
    <name type="scientific">Prymnesium parvum</name>
    <name type="common">Toxic golden alga</name>
    <dbReference type="NCBI Taxonomy" id="97485"/>
    <lineage>
        <taxon>Eukaryota</taxon>
        <taxon>Haptista</taxon>
        <taxon>Haptophyta</taxon>
        <taxon>Prymnesiophyceae</taxon>
        <taxon>Prymnesiales</taxon>
        <taxon>Prymnesiaceae</taxon>
        <taxon>Prymnesium</taxon>
    </lineage>
</organism>
<evidence type="ECO:0000313" key="1">
    <source>
        <dbReference type="EMBL" id="KAL1521945.1"/>
    </source>
</evidence>
<gene>
    <name evidence="1" type="ORF">AB1Y20_021593</name>
</gene>
<name>A0AB34JK35_PRYPA</name>
<sequence length="133" mass="15317">MAGMKGRRVSRYRSWNLGDGEAGAQLSPGWWRQLGNEQRAQVAEAHLTNLEAIRQLPLAERATRATRDTYEIESVQAEKRGWVKVRWLGYHPSWEVWRVEGEPGTPIDTWEPRRKVKRTAAYAAWTAASRQTD</sequence>
<dbReference type="EMBL" id="JBGBPQ010000007">
    <property type="protein sequence ID" value="KAL1521945.1"/>
    <property type="molecule type" value="Genomic_DNA"/>
</dbReference>
<reference evidence="1 2" key="1">
    <citation type="journal article" date="2024" name="Science">
        <title>Giant polyketide synthase enzymes in the biosynthesis of giant marine polyether toxins.</title>
        <authorList>
            <person name="Fallon T.R."/>
            <person name="Shende V.V."/>
            <person name="Wierzbicki I.H."/>
            <person name="Pendleton A.L."/>
            <person name="Watervoot N.F."/>
            <person name="Auber R.P."/>
            <person name="Gonzalez D.J."/>
            <person name="Wisecaver J.H."/>
            <person name="Moore B.S."/>
        </authorList>
    </citation>
    <scope>NUCLEOTIDE SEQUENCE [LARGE SCALE GENOMIC DNA]</scope>
    <source>
        <strain evidence="1 2">12B1</strain>
    </source>
</reference>
<proteinExistence type="predicted"/>
<evidence type="ECO:0008006" key="3">
    <source>
        <dbReference type="Google" id="ProtNLM"/>
    </source>
</evidence>
<accession>A0AB34JK35</accession>